<dbReference type="OrthoDB" id="3268221at2759"/>
<feature type="coiled-coil region" evidence="1">
    <location>
        <begin position="97"/>
        <end position="187"/>
    </location>
</feature>
<evidence type="ECO:0000313" key="3">
    <source>
        <dbReference type="EMBL" id="OJA15077.1"/>
    </source>
</evidence>
<keyword evidence="4" id="KW-1185">Reference proteome</keyword>
<proteinExistence type="predicted"/>
<feature type="compositionally biased region" description="Low complexity" evidence="2">
    <location>
        <begin position="827"/>
        <end position="854"/>
    </location>
</feature>
<feature type="region of interest" description="Disordered" evidence="2">
    <location>
        <begin position="231"/>
        <end position="427"/>
    </location>
</feature>
<dbReference type="EMBL" id="LVVM01003353">
    <property type="protein sequence ID" value="OJA15077.1"/>
    <property type="molecule type" value="Genomic_DNA"/>
</dbReference>
<feature type="region of interest" description="Disordered" evidence="2">
    <location>
        <begin position="1"/>
        <end position="64"/>
    </location>
</feature>
<feature type="region of interest" description="Disordered" evidence="2">
    <location>
        <begin position="820"/>
        <end position="900"/>
    </location>
</feature>
<keyword evidence="1" id="KW-0175">Coiled coil</keyword>
<name>A0A1J8Q1Y5_9AGAM</name>
<accession>A0A1J8Q1Y5</accession>
<feature type="compositionally biased region" description="Basic and acidic residues" evidence="2">
    <location>
        <begin position="514"/>
        <end position="529"/>
    </location>
</feature>
<organism evidence="3 4">
    <name type="scientific">Rhizopogon vesiculosus</name>
    <dbReference type="NCBI Taxonomy" id="180088"/>
    <lineage>
        <taxon>Eukaryota</taxon>
        <taxon>Fungi</taxon>
        <taxon>Dikarya</taxon>
        <taxon>Basidiomycota</taxon>
        <taxon>Agaricomycotina</taxon>
        <taxon>Agaricomycetes</taxon>
        <taxon>Agaricomycetidae</taxon>
        <taxon>Boletales</taxon>
        <taxon>Suillineae</taxon>
        <taxon>Rhizopogonaceae</taxon>
        <taxon>Rhizopogon</taxon>
    </lineage>
</organism>
<dbReference type="STRING" id="180088.A0A1J8Q1Y5"/>
<dbReference type="Proteomes" id="UP000183567">
    <property type="component" value="Unassembled WGS sequence"/>
</dbReference>
<evidence type="ECO:0000313" key="4">
    <source>
        <dbReference type="Proteomes" id="UP000183567"/>
    </source>
</evidence>
<feature type="compositionally biased region" description="Basic and acidic residues" evidence="2">
    <location>
        <begin position="473"/>
        <end position="506"/>
    </location>
</feature>
<reference evidence="3 4" key="1">
    <citation type="submission" date="2016-03" db="EMBL/GenBank/DDBJ databases">
        <title>Comparative genomics of the ectomycorrhizal sister species Rhizopogon vinicolor and Rhizopogon vesiculosus (Basidiomycota: Boletales) reveals a divergence of the mating type B locus.</title>
        <authorList>
            <person name="Mujic A.B."/>
            <person name="Kuo A."/>
            <person name="Tritt A."/>
            <person name="Lipzen A."/>
            <person name="Chen C."/>
            <person name="Johnson J."/>
            <person name="Sharma A."/>
            <person name="Barry K."/>
            <person name="Grigoriev I.V."/>
            <person name="Spatafora J.W."/>
        </authorList>
    </citation>
    <scope>NUCLEOTIDE SEQUENCE [LARGE SCALE GENOMIC DNA]</scope>
    <source>
        <strain evidence="3 4">AM-OR11-056</strain>
    </source>
</reference>
<sequence length="900" mass="98294">MTESEQWPFRTGTPLSDTPESDLASLSPRTALLSPPYENAELTRPRRISRGPNDKFRHERERAHSNAAHRDLIRLLVNEEYESRQTRKLLYSALDRLDAESRRADGAENQLDETLERTRSINEARVAAQQEAARAQEELRLYKLQLENAQREIIRAQEVLGVIEAQRDEAEAAAADARSKARRLNEERLIEIAREEGRRLGYEEGIRRGRNMGYTEGRVVGLDDDRMMDTQEEEVSLALPEPEPIPDSRIAPDVHRVPSSRTSHDGRRGSRSRRDSESDSASQISAPRARDPIVMPVMVEHPEPVSRNPTATSQSSRSYQQPQAWPMQNRSSDRSPSTRPASIQNSAPSVHHPDFQIPPDGYIPTLGQDQRISLPPPHELRGIPSPSPSQPIAGPSSDSVRTYDYPPRRASPESIASTKISQSQSSSISALEIIGLPNVTQRDKRRERNNNLSVIHEDASVVTDYETVTGSDAGDHRYRSERDHDSQATRRSRGDVSKQRLADELRWSNPSEAEEWRQYGADKTRERNSHGGPPRPRPSNVTTPNPLSPPNWNDTNTPLPRHHRPSRSVSNPTERGSANYEHRRVVSSDSSVPDITIQPPSNPPSDAPSRRTSVVSGLLSPDHASHPLPVPAPGSQHAPLVPTVPNTPVSAHAPLTGSIYNTGQLSSQFYPAGNGNVNVPPPGGPVIPNMSGRDTPSQRRSSSIYAPAQPDGRRSKSPQPYAAAPVPSDVTYPAPPISRNLTPNADRGDRSSSAHDRRQSLSQMAGMTPAARTLSLHSAGGGGTGSSQKHRSNASLGSHQSYTHYDPGVYNDPAYLSSTESLVDPRTGANTAANAGGSRRTSSQMHTVSSSSVSYGAPTEPLVDPRTGSNTVANAGGSRRASSQMHTVSSSSVSYGAPTE</sequence>
<dbReference type="AlphaFoldDB" id="A0A1J8Q1Y5"/>
<feature type="compositionally biased region" description="Polar residues" evidence="2">
    <location>
        <begin position="307"/>
        <end position="348"/>
    </location>
</feature>
<feature type="region of interest" description="Disordered" evidence="2">
    <location>
        <begin position="671"/>
        <end position="805"/>
    </location>
</feature>
<evidence type="ECO:0000256" key="2">
    <source>
        <dbReference type="SAM" id="MobiDB-lite"/>
    </source>
</evidence>
<gene>
    <name evidence="3" type="ORF">AZE42_06933</name>
</gene>
<comment type="caution">
    <text evidence="3">The sequence shown here is derived from an EMBL/GenBank/DDBJ whole genome shotgun (WGS) entry which is preliminary data.</text>
</comment>
<evidence type="ECO:0000256" key="1">
    <source>
        <dbReference type="SAM" id="Coils"/>
    </source>
</evidence>
<feature type="compositionally biased region" description="Polar residues" evidence="2">
    <location>
        <begin position="567"/>
        <end position="576"/>
    </location>
</feature>
<feature type="compositionally biased region" description="Basic and acidic residues" evidence="2">
    <location>
        <begin position="250"/>
        <end position="277"/>
    </location>
</feature>
<protein>
    <submittedName>
        <fullName evidence="3">Uncharacterized protein</fullName>
    </submittedName>
</protein>
<feature type="region of interest" description="Disordered" evidence="2">
    <location>
        <begin position="465"/>
        <end position="640"/>
    </location>
</feature>
<feature type="compositionally biased region" description="Low complexity" evidence="2">
    <location>
        <begin position="414"/>
        <end position="427"/>
    </location>
</feature>
<feature type="compositionally biased region" description="Basic and acidic residues" evidence="2">
    <location>
        <begin position="746"/>
        <end position="759"/>
    </location>
</feature>
<feature type="compositionally biased region" description="Polar residues" evidence="2">
    <location>
        <begin position="539"/>
        <end position="558"/>
    </location>
</feature>
<feature type="compositionally biased region" description="Polar residues" evidence="2">
    <location>
        <begin position="793"/>
        <end position="803"/>
    </location>
</feature>
<feature type="compositionally biased region" description="Polar residues" evidence="2">
    <location>
        <begin position="692"/>
        <end position="704"/>
    </location>
</feature>
<feature type="compositionally biased region" description="Basic and acidic residues" evidence="2">
    <location>
        <begin position="52"/>
        <end position="64"/>
    </location>
</feature>